<accession>A0AAW6U5D1</accession>
<sequence length="543" mass="60559">METIRARANPRLLSKADRLFTGTVDGRIIEILQNARRAGATEVHIINSDGRVTVCDNGRGIADFAALLDLGKSGWDECTEHAEDPAGVGVFCLAPREVTIVSGDRRVTIQGKGWTGEPVEVLTADRPCKGTELVFGDQPWLFETVQKHAVFSGLTVTVDGELCAREPFVSDTASAHPELGCRIEVRERNALSPWHTQWKSSYYADDVLVNFHGQVVAFTCMPLSEHLQFLVDLTGEPTGIRLMLPARTRLVENEALEVLKAAIDKEAYLYIQKRGSHKLKFGEYCRARELGIALPEAEPVFRVGLLTGEPVEPIEVTRPKDFPLAQCYRLAKECVDADDANEANVHLLSALGTFESPFVVVDISPDYDGYTWARLPTIEQVEIKTGKEIQSQYLWCERLVAVESLQITAHASDGKAFTSVVPMAIREYARTEGLSTWVGTDVLVTPAARDQLNPTDIWFHCGGWSEDGDTYDTQLEDFEEQLNRFWAELIGPDEYLRQRLLGCIRGFDLKWRHISIEFSGKIWITCEDGTARMLQPPEISSAS</sequence>
<dbReference type="EMBL" id="JASCXX010000051">
    <property type="protein sequence ID" value="MDI6451752.1"/>
    <property type="molecule type" value="Genomic_DNA"/>
</dbReference>
<proteinExistence type="predicted"/>
<comment type="caution">
    <text evidence="1">The sequence shown here is derived from an EMBL/GenBank/DDBJ whole genome shotgun (WGS) entry which is preliminary data.</text>
</comment>
<name>A0AAW6U5D1_9BACT</name>
<evidence type="ECO:0008006" key="3">
    <source>
        <dbReference type="Google" id="ProtNLM"/>
    </source>
</evidence>
<protein>
    <recommendedName>
        <fullName evidence="3">ATP-binding protein</fullName>
    </recommendedName>
</protein>
<dbReference type="Proteomes" id="UP001431776">
    <property type="component" value="Unassembled WGS sequence"/>
</dbReference>
<dbReference type="AlphaFoldDB" id="A0AAW6U5D1"/>
<keyword evidence="2" id="KW-1185">Reference proteome</keyword>
<evidence type="ECO:0000313" key="2">
    <source>
        <dbReference type="Proteomes" id="UP001431776"/>
    </source>
</evidence>
<gene>
    <name evidence="1" type="ORF">QJ522_22010</name>
</gene>
<dbReference type="RefSeq" id="WP_349247159.1">
    <property type="nucleotide sequence ID" value="NZ_JASCXX010000051.1"/>
</dbReference>
<dbReference type="SUPFAM" id="SSF55874">
    <property type="entry name" value="ATPase domain of HSP90 chaperone/DNA topoisomerase II/histidine kinase"/>
    <property type="match status" value="1"/>
</dbReference>
<dbReference type="InterPro" id="IPR036890">
    <property type="entry name" value="HATPase_C_sf"/>
</dbReference>
<reference evidence="1" key="1">
    <citation type="submission" date="2023-05" db="EMBL/GenBank/DDBJ databases">
        <title>Anaerotaeda fermentans gen. nov., sp. nov., a novel anaerobic planctomycete of the new family within the order Sedimentisphaerales isolated from Taman Peninsula, Russia.</title>
        <authorList>
            <person name="Khomyakova M.A."/>
            <person name="Merkel A.Y."/>
            <person name="Slobodkin A.I."/>
        </authorList>
    </citation>
    <scope>NUCLEOTIDE SEQUENCE</scope>
    <source>
        <strain evidence="1">M17dextr</strain>
    </source>
</reference>
<organism evidence="1 2">
    <name type="scientific">Anaerobaca lacustris</name>
    <dbReference type="NCBI Taxonomy" id="3044600"/>
    <lineage>
        <taxon>Bacteria</taxon>
        <taxon>Pseudomonadati</taxon>
        <taxon>Planctomycetota</taxon>
        <taxon>Phycisphaerae</taxon>
        <taxon>Sedimentisphaerales</taxon>
        <taxon>Anaerobacaceae</taxon>
        <taxon>Anaerobaca</taxon>
    </lineage>
</organism>
<evidence type="ECO:0000313" key="1">
    <source>
        <dbReference type="EMBL" id="MDI6451752.1"/>
    </source>
</evidence>